<organism evidence="3">
    <name type="scientific">viral metagenome</name>
    <dbReference type="NCBI Taxonomy" id="1070528"/>
    <lineage>
        <taxon>unclassified sequences</taxon>
        <taxon>metagenomes</taxon>
        <taxon>organismal metagenomes</taxon>
    </lineage>
</organism>
<reference evidence="3" key="1">
    <citation type="submission" date="2020-03" db="EMBL/GenBank/DDBJ databases">
        <title>The deep terrestrial virosphere.</title>
        <authorList>
            <person name="Holmfeldt K."/>
            <person name="Nilsson E."/>
            <person name="Simone D."/>
            <person name="Lopez-Fernandez M."/>
            <person name="Wu X."/>
            <person name="de Brujin I."/>
            <person name="Lundin D."/>
            <person name="Andersson A."/>
            <person name="Bertilsson S."/>
            <person name="Dopson M."/>
        </authorList>
    </citation>
    <scope>NUCLEOTIDE SEQUENCE</scope>
    <source>
        <strain evidence="3">MM415B01406</strain>
    </source>
</reference>
<evidence type="ECO:0000256" key="2">
    <source>
        <dbReference type="SAM" id="MobiDB-lite"/>
    </source>
</evidence>
<feature type="compositionally biased region" description="Basic and acidic residues" evidence="2">
    <location>
        <begin position="207"/>
        <end position="221"/>
    </location>
</feature>
<feature type="compositionally biased region" description="Basic and acidic residues" evidence="2">
    <location>
        <begin position="67"/>
        <end position="91"/>
    </location>
</feature>
<feature type="region of interest" description="Disordered" evidence="2">
    <location>
        <begin position="1"/>
        <end position="24"/>
    </location>
</feature>
<evidence type="ECO:0000313" key="3">
    <source>
        <dbReference type="EMBL" id="QJA58786.1"/>
    </source>
</evidence>
<feature type="coiled-coil region" evidence="1">
    <location>
        <begin position="306"/>
        <end position="344"/>
    </location>
</feature>
<protein>
    <submittedName>
        <fullName evidence="3">Uncharacterized protein</fullName>
    </submittedName>
</protein>
<gene>
    <name evidence="3" type="ORF">MM415B01406_0008</name>
</gene>
<name>A0A6M3IMU1_9ZZZZ</name>
<proteinExistence type="predicted"/>
<feature type="compositionally biased region" description="Acidic residues" evidence="2">
    <location>
        <begin position="1"/>
        <end position="19"/>
    </location>
</feature>
<accession>A0A6M3IMU1</accession>
<keyword evidence="1" id="KW-0175">Coiled coil</keyword>
<sequence length="419" mass="47881">MKNNEEAPEPSEEPYDEPSEDPKDIARAMLIAGKTDEEVAEETGLSIRSVWGVKGALAKAGQIPTRSELKERERKKPGPAEQEFREAREGVPFRRARPAHVLIETILNQFGVKDRARDLIISRAERAGGMHPSELERSLMDLDTGLKKREVSYITEEYYLAMQQEEDTSLDLESRSYPMRRGESGRGAGYPTRYGGRDYPSTGYDEGFERRPWDRSYDPGKEGGLTRGDLMDILERRERDLEDRMRRSTLEDKMGSIGEDISVLATELRNLKENPPTVTEPKGPSDYERTLQHTIDRQDKRQEELMTLIKEERSEAKEDMKEIRETYEDRLEKQKEEFRDELDKRGTPYDTTGYKEDSIRLAAEGLHEVADVARARGSPFKIIIEGLPTLMGVEGSPPQRERGRPASVADLVGPEYVER</sequence>
<dbReference type="AlphaFoldDB" id="A0A6M3IMU1"/>
<evidence type="ECO:0000256" key="1">
    <source>
        <dbReference type="SAM" id="Coils"/>
    </source>
</evidence>
<dbReference type="EMBL" id="MT141339">
    <property type="protein sequence ID" value="QJA58786.1"/>
    <property type="molecule type" value="Genomic_DNA"/>
</dbReference>
<feature type="region of interest" description="Disordered" evidence="2">
    <location>
        <begin position="60"/>
        <end position="91"/>
    </location>
</feature>
<feature type="region of interest" description="Disordered" evidence="2">
    <location>
        <begin position="390"/>
        <end position="419"/>
    </location>
</feature>
<feature type="region of interest" description="Disordered" evidence="2">
    <location>
        <begin position="177"/>
        <end position="227"/>
    </location>
</feature>